<dbReference type="HAMAP" id="MF_00299">
    <property type="entry name" value="KptA"/>
    <property type="match status" value="1"/>
</dbReference>
<dbReference type="RefSeq" id="WP_061716240.1">
    <property type="nucleotide sequence ID" value="NZ_AP038752.1"/>
</dbReference>
<organism evidence="6 7">
    <name type="scientific">Enterobacter pseudoroggenkampii</name>
    <dbReference type="NCBI Taxonomy" id="2996112"/>
    <lineage>
        <taxon>Bacteria</taxon>
        <taxon>Pseudomonadati</taxon>
        <taxon>Pseudomonadota</taxon>
        <taxon>Gammaproteobacteria</taxon>
        <taxon>Enterobacterales</taxon>
        <taxon>Enterobacteriaceae</taxon>
        <taxon>Enterobacter</taxon>
    </lineage>
</organism>
<protein>
    <recommendedName>
        <fullName evidence="5">Probable RNA 2'-phosphotransferase</fullName>
        <ecNumber evidence="5">2.7.1.-</ecNumber>
    </recommendedName>
</protein>
<evidence type="ECO:0000313" key="6">
    <source>
        <dbReference type="EMBL" id="MCX8304477.1"/>
    </source>
</evidence>
<gene>
    <name evidence="5" type="primary">kptA</name>
    <name evidence="6" type="ORF">OTG14_16080</name>
</gene>
<evidence type="ECO:0000256" key="1">
    <source>
        <dbReference type="ARBA" id="ARBA00009836"/>
    </source>
</evidence>
<reference evidence="6" key="1">
    <citation type="submission" date="2022-11" db="EMBL/GenBank/DDBJ databases">
        <title>The draft genomes of two Enterobacter strains.</title>
        <authorList>
            <person name="He Y."/>
            <person name="Wu S."/>
            <person name="Feng Y."/>
            <person name="Zong Z."/>
        </authorList>
    </citation>
    <scope>NUCLEOTIDE SEQUENCE</scope>
    <source>
        <strain evidence="6">155092</strain>
    </source>
</reference>
<keyword evidence="2 5" id="KW-0808">Transferase</keyword>
<dbReference type="PANTHER" id="PTHR12684:SF2">
    <property type="entry name" value="TRNA 2'-PHOSPHOTRANSFERASE 1"/>
    <property type="match status" value="1"/>
</dbReference>
<evidence type="ECO:0000256" key="4">
    <source>
        <dbReference type="ARBA" id="ARBA00025212"/>
    </source>
</evidence>
<dbReference type="EC" id="2.7.1.-" evidence="5"/>
<proteinExistence type="inferred from homology"/>
<comment type="function">
    <text evidence="4 5">Removes the 2'-phosphate from RNA via an intermediate in which the phosphate is ADP-ribosylated by NAD followed by a presumed transesterification to release the RNA and generate ADP-ribose 1''-2''-cyclic phosphate (APPR&gt;P). May function as an ADP-ribosylase.</text>
</comment>
<dbReference type="Gene3D" id="3.20.170.30">
    <property type="match status" value="1"/>
</dbReference>
<comment type="similarity">
    <text evidence="1 5">Belongs to the KptA/TPT1 family.</text>
</comment>
<dbReference type="Proteomes" id="UP001163211">
    <property type="component" value="Unassembled WGS sequence"/>
</dbReference>
<dbReference type="InterPro" id="IPR042081">
    <property type="entry name" value="RNA_2'-PTrans_C"/>
</dbReference>
<evidence type="ECO:0000256" key="5">
    <source>
        <dbReference type="HAMAP-Rule" id="MF_00299"/>
    </source>
</evidence>
<sequence length="183" mass="21111">MNKSQHIKISKFLSYILRHKPEAIELRLDSEGWADISTLIHLSNEKGQKLDLAMLHNVVDLSPKKRFSISQDGMRIRASQGHSLKQVDIKFEEKIPPEILYHGTAHYFLESILEQGLNAKERQYVHLSIDKEMAIQVGMRHGTPVVLKINALKLYHQGVKFYQADNDIWLTKFISPAQIIQDE</sequence>
<dbReference type="SUPFAM" id="SSF56399">
    <property type="entry name" value="ADP-ribosylation"/>
    <property type="match status" value="1"/>
</dbReference>
<dbReference type="Gene3D" id="1.10.10.970">
    <property type="entry name" value="RNA 2'-phosphotransferase, Tpt1/KptA family, N-terminal domain"/>
    <property type="match status" value="1"/>
</dbReference>
<dbReference type="InterPro" id="IPR002745">
    <property type="entry name" value="Ptrans_KptA/Tpt1"/>
</dbReference>
<dbReference type="PANTHER" id="PTHR12684">
    <property type="entry name" value="PUTATIVE PHOSPHOTRANSFERASE"/>
    <property type="match status" value="1"/>
</dbReference>
<dbReference type="Pfam" id="PF01885">
    <property type="entry name" value="PTS_2-RNA"/>
    <property type="match status" value="1"/>
</dbReference>
<dbReference type="InterPro" id="IPR022928">
    <property type="entry name" value="RNA_2'-PTrans_KptA"/>
</dbReference>
<keyword evidence="7" id="KW-1185">Reference proteome</keyword>
<dbReference type="InterPro" id="IPR042080">
    <property type="entry name" value="RNA_2'-PTrans_N"/>
</dbReference>
<evidence type="ECO:0000313" key="7">
    <source>
        <dbReference type="Proteomes" id="UP001163211"/>
    </source>
</evidence>
<name>A0ABT3XI09_9ENTR</name>
<comment type="caution">
    <text evidence="6">The sequence shown here is derived from an EMBL/GenBank/DDBJ whole genome shotgun (WGS) entry which is preliminary data.</text>
</comment>
<evidence type="ECO:0000256" key="2">
    <source>
        <dbReference type="ARBA" id="ARBA00022679"/>
    </source>
</evidence>
<accession>A0ABT3XI09</accession>
<keyword evidence="3 5" id="KW-0520">NAD</keyword>
<dbReference type="EMBL" id="JAPMLV010000003">
    <property type="protein sequence ID" value="MCX8304477.1"/>
    <property type="molecule type" value="Genomic_DNA"/>
</dbReference>
<evidence type="ECO:0000256" key="3">
    <source>
        <dbReference type="ARBA" id="ARBA00023027"/>
    </source>
</evidence>